<evidence type="ECO:0000313" key="7">
    <source>
        <dbReference type="EMBL" id="GGF16385.1"/>
    </source>
</evidence>
<dbReference type="RefSeq" id="WP_188376691.1">
    <property type="nucleotide sequence ID" value="NZ_BMEL01000001.1"/>
</dbReference>
<evidence type="ECO:0000313" key="8">
    <source>
        <dbReference type="Proteomes" id="UP000660110"/>
    </source>
</evidence>
<keyword evidence="8" id="KW-1185">Reference proteome</keyword>
<dbReference type="Proteomes" id="UP000660110">
    <property type="component" value="Unassembled WGS sequence"/>
</dbReference>
<dbReference type="InterPro" id="IPR024688">
    <property type="entry name" value="Mac_dom"/>
</dbReference>
<dbReference type="SMART" id="SM01266">
    <property type="entry name" value="Mac"/>
    <property type="match status" value="1"/>
</dbReference>
<dbReference type="Pfam" id="PF00132">
    <property type="entry name" value="Hexapep"/>
    <property type="match status" value="1"/>
</dbReference>
<evidence type="ECO:0000256" key="3">
    <source>
        <dbReference type="ARBA" id="ARBA00022737"/>
    </source>
</evidence>
<dbReference type="AlphaFoldDB" id="A0A917B1I6"/>
<dbReference type="PANTHER" id="PTHR43017">
    <property type="entry name" value="GALACTOSIDE O-ACETYLTRANSFERASE"/>
    <property type="match status" value="1"/>
</dbReference>
<evidence type="ECO:0000259" key="6">
    <source>
        <dbReference type="SMART" id="SM01266"/>
    </source>
</evidence>
<name>A0A917B1I6_HALAA</name>
<dbReference type="Gene3D" id="2.160.10.10">
    <property type="entry name" value="Hexapeptide repeat proteins"/>
    <property type="match status" value="1"/>
</dbReference>
<proteinExistence type="inferred from homology"/>
<reference evidence="7" key="2">
    <citation type="submission" date="2020-09" db="EMBL/GenBank/DDBJ databases">
        <authorList>
            <person name="Sun Q."/>
            <person name="Zhou Y."/>
        </authorList>
    </citation>
    <scope>NUCLEOTIDE SEQUENCE</scope>
    <source>
        <strain evidence="7">CGMCC 1.12153</strain>
    </source>
</reference>
<dbReference type="CDD" id="cd03357">
    <property type="entry name" value="LbH_MAT_GAT"/>
    <property type="match status" value="1"/>
</dbReference>
<dbReference type="GO" id="GO:0008870">
    <property type="term" value="F:galactoside O-acetyltransferase activity"/>
    <property type="evidence" value="ECO:0007669"/>
    <property type="project" value="TreeGrafter"/>
</dbReference>
<dbReference type="InterPro" id="IPR001451">
    <property type="entry name" value="Hexapep"/>
</dbReference>
<keyword evidence="2 5" id="KW-0808">Transferase</keyword>
<dbReference type="EC" id="2.3.1.-" evidence="5"/>
<evidence type="ECO:0000256" key="1">
    <source>
        <dbReference type="ARBA" id="ARBA00007274"/>
    </source>
</evidence>
<evidence type="ECO:0000256" key="5">
    <source>
        <dbReference type="RuleBase" id="RU367021"/>
    </source>
</evidence>
<dbReference type="SUPFAM" id="SSF51161">
    <property type="entry name" value="Trimeric LpxA-like enzymes"/>
    <property type="match status" value="1"/>
</dbReference>
<keyword evidence="3" id="KW-0677">Repeat</keyword>
<accession>A0A917B1I6</accession>
<dbReference type="InterPro" id="IPR039369">
    <property type="entry name" value="LacA-like"/>
</dbReference>
<dbReference type="PANTHER" id="PTHR43017:SF1">
    <property type="entry name" value="ACETYLTRANSFERASE YJL218W-RELATED"/>
    <property type="match status" value="1"/>
</dbReference>
<comment type="caution">
    <text evidence="7">The sequence shown here is derived from an EMBL/GenBank/DDBJ whole genome shotgun (WGS) entry which is preliminary data.</text>
</comment>
<dbReference type="EMBL" id="BMEL01000001">
    <property type="protein sequence ID" value="GGF16385.1"/>
    <property type="molecule type" value="Genomic_DNA"/>
</dbReference>
<sequence>MTEKEKMIAGELYKSWDEELVYERQRARQLLHEYNHSKVTEGHYQRQILQDLFGSSGEGAYVEPMFQCDYGYNIHVGDHFFANFNCVFLDVCPITIGDRVMFGPNAQVYTATHPLSKEERATGLEYAKPITIGDDVWVGGSAVINPGVKIGDGAVIGAGAVVTKKVPSNVFVGGNPARVIKEI</sequence>
<evidence type="ECO:0000256" key="2">
    <source>
        <dbReference type="ARBA" id="ARBA00022679"/>
    </source>
</evidence>
<reference evidence="7" key="1">
    <citation type="journal article" date="2014" name="Int. J. Syst. Evol. Microbiol.">
        <title>Complete genome sequence of Corynebacterium casei LMG S-19264T (=DSM 44701T), isolated from a smear-ripened cheese.</title>
        <authorList>
            <consortium name="US DOE Joint Genome Institute (JGI-PGF)"/>
            <person name="Walter F."/>
            <person name="Albersmeier A."/>
            <person name="Kalinowski J."/>
            <person name="Ruckert C."/>
        </authorList>
    </citation>
    <scope>NUCLEOTIDE SEQUENCE</scope>
    <source>
        <strain evidence="7">CGMCC 1.12153</strain>
    </source>
</reference>
<dbReference type="InterPro" id="IPR011004">
    <property type="entry name" value="Trimer_LpxA-like_sf"/>
</dbReference>
<keyword evidence="4 5" id="KW-0012">Acyltransferase</keyword>
<comment type="similarity">
    <text evidence="1 5">Belongs to the transferase hexapeptide repeat family.</text>
</comment>
<dbReference type="PROSITE" id="PS00101">
    <property type="entry name" value="HEXAPEP_TRANSFERASES"/>
    <property type="match status" value="1"/>
</dbReference>
<feature type="domain" description="Maltose/galactoside acetyltransferase" evidence="6">
    <location>
        <begin position="4"/>
        <end position="58"/>
    </location>
</feature>
<dbReference type="FunFam" id="2.160.10.10:FF:000008">
    <property type="entry name" value="Maltose O-acetyltransferase"/>
    <property type="match status" value="1"/>
</dbReference>
<dbReference type="Pfam" id="PF12464">
    <property type="entry name" value="Mac"/>
    <property type="match status" value="1"/>
</dbReference>
<evidence type="ECO:0000256" key="4">
    <source>
        <dbReference type="ARBA" id="ARBA00023315"/>
    </source>
</evidence>
<gene>
    <name evidence="7" type="ORF">GCM10010954_13730</name>
</gene>
<dbReference type="InterPro" id="IPR018357">
    <property type="entry name" value="Hexapep_transf_CS"/>
</dbReference>
<organism evidence="7 8">
    <name type="scientific">Halobacillus andaensis</name>
    <dbReference type="NCBI Taxonomy" id="1176239"/>
    <lineage>
        <taxon>Bacteria</taxon>
        <taxon>Bacillati</taxon>
        <taxon>Bacillota</taxon>
        <taxon>Bacilli</taxon>
        <taxon>Bacillales</taxon>
        <taxon>Bacillaceae</taxon>
        <taxon>Halobacillus</taxon>
    </lineage>
</organism>
<protein>
    <recommendedName>
        <fullName evidence="5">Acetyltransferase</fullName>
        <ecNumber evidence="5">2.3.1.-</ecNumber>
    </recommendedName>
</protein>